<dbReference type="Gene3D" id="3.40.50.410">
    <property type="entry name" value="von Willebrand factor, type A domain"/>
    <property type="match status" value="1"/>
</dbReference>
<feature type="non-terminal residue" evidence="5">
    <location>
        <position position="1"/>
    </location>
</feature>
<sequence length="273" mass="31100">HGIYDLHLLSVQSASSLAAHKLEEEILSKENELQIRLCFRIRWGFRSDYRGWIDETTIAQTKSSTCILFAVKHVILYGFQDYAPENAPALALNAQIEKTKRRFNNYGKYGRMCGADGLPHLMVNGDQRHWGEFITPGLLFLYIAGWIGWAQTEAVHLLCGAKTQSNPENTVGILTMAGLHVGECNLTTAIQIAQLAFKHCQNKNQRERIIVLAEWKQAESMGGDEPQQRRRTAKVQRQHHWIMLPRDWIKCNTDGSFLDENLMELLGGFYVTV</sequence>
<proteinExistence type="inferred from homology"/>
<keyword evidence="4" id="KW-0934">Plastid</keyword>
<keyword evidence="4" id="KW-0793">Thylakoid</keyword>
<organism evidence="5 6">
    <name type="scientific">Brassica rapa subsp. trilocularis</name>
    <dbReference type="NCBI Taxonomy" id="1813537"/>
    <lineage>
        <taxon>Eukaryota</taxon>
        <taxon>Viridiplantae</taxon>
        <taxon>Streptophyta</taxon>
        <taxon>Embryophyta</taxon>
        <taxon>Tracheophyta</taxon>
        <taxon>Spermatophyta</taxon>
        <taxon>Magnoliopsida</taxon>
        <taxon>eudicotyledons</taxon>
        <taxon>Gunneridae</taxon>
        <taxon>Pentapetalae</taxon>
        <taxon>rosids</taxon>
        <taxon>malvids</taxon>
        <taxon>Brassicales</taxon>
        <taxon>Brassicaceae</taxon>
        <taxon>Brassiceae</taxon>
        <taxon>Brassica</taxon>
    </lineage>
</organism>
<gene>
    <name evidence="5" type="primary">A05p036050.1_BraROA</name>
    <name evidence="5" type="ORF">IGI04_019787</name>
</gene>
<dbReference type="InterPro" id="IPR036577">
    <property type="entry name" value="PSI_PsaF_sf"/>
</dbReference>
<dbReference type="EMBL" id="JADBGQ010000005">
    <property type="protein sequence ID" value="KAG5397973.1"/>
    <property type="molecule type" value="Genomic_DNA"/>
</dbReference>
<comment type="similarity">
    <text evidence="1 4">Belongs to the PsaF family.</text>
</comment>
<evidence type="ECO:0000313" key="6">
    <source>
        <dbReference type="Proteomes" id="UP000823674"/>
    </source>
</evidence>
<protein>
    <recommendedName>
        <fullName evidence="4">Photosystem I reaction center subunit III</fullName>
    </recommendedName>
    <alternativeName>
        <fullName evidence="4">PSI-F</fullName>
    </alternativeName>
</protein>
<dbReference type="Pfam" id="PF02507">
    <property type="entry name" value="PSI_PsaF"/>
    <property type="match status" value="1"/>
</dbReference>
<evidence type="ECO:0000256" key="4">
    <source>
        <dbReference type="RuleBase" id="RU368107"/>
    </source>
</evidence>
<accession>A0ABQ7MGW0</accession>
<name>A0ABQ7MGW0_BRACM</name>
<comment type="function">
    <text evidence="4">Participates in efficiency of electron transfer from plastocyanin to P700 (or cytochrome c553 in algae and cyanobacteria). This plastocyanin-docking protein contributes to the specific association of plastocyanin to PSI.</text>
</comment>
<dbReference type="InterPro" id="IPR036465">
    <property type="entry name" value="vWFA_dom_sf"/>
</dbReference>
<evidence type="ECO:0000313" key="5">
    <source>
        <dbReference type="EMBL" id="KAG5397973.1"/>
    </source>
</evidence>
<keyword evidence="4" id="KW-0150">Chloroplast</keyword>
<dbReference type="PANTHER" id="PTHR34939:SF1">
    <property type="entry name" value="PHOTOSYSTEM I REACTION CENTER SUBUNIT III, CHLOROPLASTIC"/>
    <property type="match status" value="1"/>
</dbReference>
<evidence type="ECO:0000256" key="1">
    <source>
        <dbReference type="ARBA" id="ARBA00008386"/>
    </source>
</evidence>
<keyword evidence="3 4" id="KW-0603">Photosystem I</keyword>
<dbReference type="Proteomes" id="UP000823674">
    <property type="component" value="Chromosome A05"/>
</dbReference>
<evidence type="ECO:0000256" key="2">
    <source>
        <dbReference type="ARBA" id="ARBA00022531"/>
    </source>
</evidence>
<dbReference type="PANTHER" id="PTHR34939">
    <property type="entry name" value="PHOTOSYSTEM I REACTION CENTER SUBUNIT III, CHLOROPLASTIC"/>
    <property type="match status" value="1"/>
</dbReference>
<keyword evidence="2 4" id="KW-0602">Photosynthesis</keyword>
<comment type="caution">
    <text evidence="5">The sequence shown here is derived from an EMBL/GenBank/DDBJ whole genome shotgun (WGS) entry which is preliminary data.</text>
</comment>
<comment type="subcellular location">
    <subcellularLocation>
        <location evidence="4">Plastid</location>
        <location evidence="4">Chloroplast thylakoid lumen</location>
    </subcellularLocation>
</comment>
<dbReference type="SUPFAM" id="SSF81536">
    <property type="entry name" value="Subunit III of photosystem I reaction centre, PsaF"/>
    <property type="match status" value="1"/>
</dbReference>
<reference evidence="5 6" key="1">
    <citation type="submission" date="2021-03" db="EMBL/GenBank/DDBJ databases">
        <authorList>
            <person name="King G.J."/>
            <person name="Bancroft I."/>
            <person name="Baten A."/>
            <person name="Bloomfield J."/>
            <person name="Borpatragohain P."/>
            <person name="He Z."/>
            <person name="Irish N."/>
            <person name="Irwin J."/>
            <person name="Liu K."/>
            <person name="Mauleon R.P."/>
            <person name="Moore J."/>
            <person name="Morris R."/>
            <person name="Ostergaard L."/>
            <person name="Wang B."/>
            <person name="Wells R."/>
        </authorList>
    </citation>
    <scope>NUCLEOTIDE SEQUENCE [LARGE SCALE GENOMIC DNA]</scope>
    <source>
        <strain evidence="5">R-o-18</strain>
        <tissue evidence="5">Leaf</tissue>
    </source>
</reference>
<evidence type="ECO:0000256" key="3">
    <source>
        <dbReference type="ARBA" id="ARBA00022836"/>
    </source>
</evidence>
<dbReference type="Gene3D" id="1.10.8.110">
    <property type="entry name" value="Photosystem I PsaF, reaction centre subunit III"/>
    <property type="match status" value="1"/>
</dbReference>
<keyword evidence="6" id="KW-1185">Reference proteome</keyword>
<dbReference type="InterPro" id="IPR003666">
    <property type="entry name" value="PSI_PsaF"/>
</dbReference>